<reference evidence="2" key="2">
    <citation type="submission" date="2010-04" db="EMBL/GenBank/DDBJ databases">
        <authorList>
            <person name="Buell R."/>
            <person name="Hamilton J."/>
            <person name="Hostetler J."/>
        </authorList>
    </citation>
    <scope>NUCLEOTIDE SEQUENCE [LARGE SCALE GENOMIC DNA]</scope>
    <source>
        <strain evidence="2">DAOM:BR144</strain>
    </source>
</reference>
<evidence type="ECO:0008006" key="3">
    <source>
        <dbReference type="Google" id="ProtNLM"/>
    </source>
</evidence>
<protein>
    <recommendedName>
        <fullName evidence="3">START domain-containing protein</fullName>
    </recommendedName>
</protein>
<proteinExistence type="predicted"/>
<dbReference type="EMBL" id="GL376611">
    <property type="status" value="NOT_ANNOTATED_CDS"/>
    <property type="molecule type" value="Genomic_DNA"/>
</dbReference>
<keyword evidence="2" id="KW-1185">Reference proteome</keyword>
<dbReference type="VEuPathDB" id="FungiDB:PYU1_G011660"/>
<dbReference type="Proteomes" id="UP000019132">
    <property type="component" value="Unassembled WGS sequence"/>
</dbReference>
<sequence length="295" mass="34089">MNESEFSNAALREAIREQQLSMITAQSVFSGSPHRDYISPLNVFIRLGADWDERRQTLLAMKEQKITNAYEYVAARSKFLDPLKSHISDERFENAQGDYCCVWFDTIQFENVKSVKQVFDAFVFYLLSMEISITERLGNLTIRDDYDFVHDNTMSSYRLLSKESGVEVEVNGVMVGKYYESHELSNGNPCGVVTVDSVDEDKLHPYMLHKRVRKDICVAIVLTPHWRKRSKAEGEEGNGTDEDELVVTMSRSGLIKLHKPAFSIEPRVLQEMREKIDLCVQLMIELIQDLLQFRR</sequence>
<dbReference type="EnsemblProtists" id="PYU1_T011686">
    <property type="protein sequence ID" value="PYU1_T011686"/>
    <property type="gene ID" value="PYU1_G011660"/>
</dbReference>
<evidence type="ECO:0000313" key="1">
    <source>
        <dbReference type="EnsemblProtists" id="PYU1_T011686"/>
    </source>
</evidence>
<dbReference type="eggNOG" id="ENOG502RA26">
    <property type="taxonomic scope" value="Eukaryota"/>
</dbReference>
<evidence type="ECO:0000313" key="2">
    <source>
        <dbReference type="Proteomes" id="UP000019132"/>
    </source>
</evidence>
<dbReference type="OMA" id="THICLPK"/>
<organism evidence="1 2">
    <name type="scientific">Globisporangium ultimum (strain ATCC 200006 / CBS 805.95 / DAOM BR144)</name>
    <name type="common">Pythium ultimum</name>
    <dbReference type="NCBI Taxonomy" id="431595"/>
    <lineage>
        <taxon>Eukaryota</taxon>
        <taxon>Sar</taxon>
        <taxon>Stramenopiles</taxon>
        <taxon>Oomycota</taxon>
        <taxon>Peronosporomycetes</taxon>
        <taxon>Pythiales</taxon>
        <taxon>Pythiaceae</taxon>
        <taxon>Globisporangium</taxon>
    </lineage>
</organism>
<dbReference type="AlphaFoldDB" id="K3X387"/>
<reference evidence="2" key="1">
    <citation type="journal article" date="2010" name="Genome Biol.">
        <title>Genome sequence of the necrotrophic plant pathogen Pythium ultimum reveals original pathogenicity mechanisms and effector repertoire.</title>
        <authorList>
            <person name="Levesque C.A."/>
            <person name="Brouwer H."/>
            <person name="Cano L."/>
            <person name="Hamilton J.P."/>
            <person name="Holt C."/>
            <person name="Huitema E."/>
            <person name="Raffaele S."/>
            <person name="Robideau G.P."/>
            <person name="Thines M."/>
            <person name="Win J."/>
            <person name="Zerillo M.M."/>
            <person name="Beakes G.W."/>
            <person name="Boore J.L."/>
            <person name="Busam D."/>
            <person name="Dumas B."/>
            <person name="Ferriera S."/>
            <person name="Fuerstenberg S.I."/>
            <person name="Gachon C.M."/>
            <person name="Gaulin E."/>
            <person name="Govers F."/>
            <person name="Grenville-Briggs L."/>
            <person name="Horner N."/>
            <person name="Hostetler J."/>
            <person name="Jiang R.H."/>
            <person name="Johnson J."/>
            <person name="Krajaejun T."/>
            <person name="Lin H."/>
            <person name="Meijer H.J."/>
            <person name="Moore B."/>
            <person name="Morris P."/>
            <person name="Phuntmart V."/>
            <person name="Puiu D."/>
            <person name="Shetty J."/>
            <person name="Stajich J.E."/>
            <person name="Tripathy S."/>
            <person name="Wawra S."/>
            <person name="van West P."/>
            <person name="Whitty B.R."/>
            <person name="Coutinho P.M."/>
            <person name="Henrissat B."/>
            <person name="Martin F."/>
            <person name="Thomas P.D."/>
            <person name="Tyler B.M."/>
            <person name="De Vries R.P."/>
            <person name="Kamoun S."/>
            <person name="Yandell M."/>
            <person name="Tisserat N."/>
            <person name="Buell C.R."/>
        </authorList>
    </citation>
    <scope>NUCLEOTIDE SEQUENCE</scope>
    <source>
        <strain evidence="2">DAOM:BR144</strain>
    </source>
</reference>
<accession>K3X387</accession>
<name>K3X387_GLOUD</name>
<reference evidence="1" key="3">
    <citation type="submission" date="2015-02" db="UniProtKB">
        <authorList>
            <consortium name="EnsemblProtists"/>
        </authorList>
    </citation>
    <scope>IDENTIFICATION</scope>
    <source>
        <strain evidence="1">DAOM BR144</strain>
    </source>
</reference>
<dbReference type="HOGENOM" id="CLU_036567_2_0_1"/>
<dbReference type="InParanoid" id="K3X387"/>